<dbReference type="InterPro" id="IPR049326">
    <property type="entry name" value="Rhodopsin_dom_fungi"/>
</dbReference>
<feature type="transmembrane region" description="Helical" evidence="6">
    <location>
        <begin position="115"/>
        <end position="141"/>
    </location>
</feature>
<keyword evidence="2 6" id="KW-0812">Transmembrane</keyword>
<comment type="subcellular location">
    <subcellularLocation>
        <location evidence="1">Membrane</location>
        <topology evidence="1">Multi-pass membrane protein</topology>
    </subcellularLocation>
</comment>
<comment type="similarity">
    <text evidence="5">Belongs to the SAT4 family.</text>
</comment>
<dbReference type="PANTHER" id="PTHR33048">
    <property type="entry name" value="PTH11-LIKE INTEGRAL MEMBRANE PROTEIN (AFU_ORTHOLOGUE AFUA_5G11245)"/>
    <property type="match status" value="1"/>
</dbReference>
<dbReference type="PANTHER" id="PTHR33048:SF155">
    <property type="entry name" value="INTEGRAL MEMBRANE PROTEIN"/>
    <property type="match status" value="1"/>
</dbReference>
<dbReference type="GO" id="GO:0016020">
    <property type="term" value="C:membrane"/>
    <property type="evidence" value="ECO:0007669"/>
    <property type="project" value="UniProtKB-SubCell"/>
</dbReference>
<evidence type="ECO:0000256" key="1">
    <source>
        <dbReference type="ARBA" id="ARBA00004141"/>
    </source>
</evidence>
<feature type="transmembrane region" description="Helical" evidence="6">
    <location>
        <begin position="187"/>
        <end position="215"/>
    </location>
</feature>
<dbReference type="EMBL" id="JAUJFL010000002">
    <property type="protein sequence ID" value="KAK2611451.1"/>
    <property type="molecule type" value="Genomic_DNA"/>
</dbReference>
<protein>
    <recommendedName>
        <fullName evidence="7">Rhodopsin domain-containing protein</fullName>
    </recommendedName>
</protein>
<evidence type="ECO:0000256" key="4">
    <source>
        <dbReference type="ARBA" id="ARBA00023136"/>
    </source>
</evidence>
<keyword evidence="3 6" id="KW-1133">Transmembrane helix</keyword>
<feature type="transmembrane region" description="Helical" evidence="6">
    <location>
        <begin position="74"/>
        <end position="95"/>
    </location>
</feature>
<dbReference type="Pfam" id="PF20684">
    <property type="entry name" value="Fung_rhodopsin"/>
    <property type="match status" value="1"/>
</dbReference>
<dbReference type="AlphaFoldDB" id="A0AAD9SMS1"/>
<evidence type="ECO:0000259" key="7">
    <source>
        <dbReference type="Pfam" id="PF20684"/>
    </source>
</evidence>
<comment type="caution">
    <text evidence="8">The sequence shown here is derived from an EMBL/GenBank/DDBJ whole genome shotgun (WGS) entry which is preliminary data.</text>
</comment>
<accession>A0AAD9SMS1</accession>
<feature type="transmembrane region" description="Helical" evidence="6">
    <location>
        <begin position="153"/>
        <end position="175"/>
    </location>
</feature>
<feature type="transmembrane region" description="Helical" evidence="6">
    <location>
        <begin position="41"/>
        <end position="62"/>
    </location>
</feature>
<reference evidence="8" key="1">
    <citation type="submission" date="2023-06" db="EMBL/GenBank/DDBJ databases">
        <authorList>
            <person name="Noh H."/>
        </authorList>
    </citation>
    <scope>NUCLEOTIDE SEQUENCE</scope>
    <source>
        <strain evidence="8">DUCC20226</strain>
    </source>
</reference>
<dbReference type="InterPro" id="IPR052337">
    <property type="entry name" value="SAT4-like"/>
</dbReference>
<evidence type="ECO:0000313" key="8">
    <source>
        <dbReference type="EMBL" id="KAK2611451.1"/>
    </source>
</evidence>
<sequence>MTMSLFGTRLFDDHGLLKVPHANWPRDVDVAFENEDLGPTIVSISVAVYSCCTIFVLTRILLRLRLLTKPSSDDYLTVMALVFGWIGAAFAVVAVQHGLGRHVARLPPAKAHRVVLWSMIGFCFTLLSIALPKVAVVALLIRLMSPSSTHRYLLWFLAGLCSLVLLGHVPIIWTLCNTNSGCWNANIFLAYSTFAGTYSAFVDIYLSVYPAVVLFKLKMKREKKVGISLALGIGSLRFIDAHDMGKHRGKYGNHCCMYSRAPTPARLIHSDLGPKEATASTTVPTIPPYHYKVEIIRQDQRKSLNTWAIPCNLFQPSVGNRAESAQSSATEQNRANSDWRRLDNDADAASDAQPGFEQCFGLTDMEEDKLMIWNYGRLSVAPRYEEVIIPIDDASPNLPGIPAHVHTRRVYPETYP</sequence>
<feature type="domain" description="Rhodopsin" evidence="7">
    <location>
        <begin position="59"/>
        <end position="236"/>
    </location>
</feature>
<evidence type="ECO:0000313" key="9">
    <source>
        <dbReference type="Proteomes" id="UP001265746"/>
    </source>
</evidence>
<evidence type="ECO:0000256" key="2">
    <source>
        <dbReference type="ARBA" id="ARBA00022692"/>
    </source>
</evidence>
<dbReference type="Proteomes" id="UP001265746">
    <property type="component" value="Unassembled WGS sequence"/>
</dbReference>
<evidence type="ECO:0000256" key="5">
    <source>
        <dbReference type="ARBA" id="ARBA00038359"/>
    </source>
</evidence>
<proteinExistence type="inferred from homology"/>
<evidence type="ECO:0000256" key="3">
    <source>
        <dbReference type="ARBA" id="ARBA00022989"/>
    </source>
</evidence>
<gene>
    <name evidence="8" type="ORF">N8I77_004789</name>
</gene>
<keyword evidence="9" id="KW-1185">Reference proteome</keyword>
<organism evidence="8 9">
    <name type="scientific">Phomopsis amygdali</name>
    <name type="common">Fusicoccum amygdali</name>
    <dbReference type="NCBI Taxonomy" id="1214568"/>
    <lineage>
        <taxon>Eukaryota</taxon>
        <taxon>Fungi</taxon>
        <taxon>Dikarya</taxon>
        <taxon>Ascomycota</taxon>
        <taxon>Pezizomycotina</taxon>
        <taxon>Sordariomycetes</taxon>
        <taxon>Sordariomycetidae</taxon>
        <taxon>Diaporthales</taxon>
        <taxon>Diaporthaceae</taxon>
        <taxon>Diaporthe</taxon>
    </lineage>
</organism>
<evidence type="ECO:0000256" key="6">
    <source>
        <dbReference type="SAM" id="Phobius"/>
    </source>
</evidence>
<name>A0AAD9SMS1_PHOAM</name>
<keyword evidence="4 6" id="KW-0472">Membrane</keyword>